<keyword evidence="2" id="KW-1185">Reference proteome</keyword>
<dbReference type="AlphaFoldDB" id="A0AAQ3LCG3"/>
<dbReference type="RefSeq" id="WP_317833327.1">
    <property type="nucleotide sequence ID" value="NZ_CP136920.1"/>
</dbReference>
<proteinExistence type="predicted"/>
<accession>A0AAQ3LCG3</accession>
<protein>
    <submittedName>
        <fullName evidence="1">Uncharacterized protein</fullName>
    </submittedName>
</protein>
<dbReference type="EMBL" id="CP136920">
    <property type="protein sequence ID" value="WOO41008.1"/>
    <property type="molecule type" value="Genomic_DNA"/>
</dbReference>
<sequence>MELLNTVLIFATVIAFFLLRNRSNRLERFFYTLSMLGAAFGLQAASTTQDLTLQPGWNAVWLEVQPVYTSGDDAGLPQKTEDVFNDPDIERVARPKLALGTAEFIADQFEEKYNQADWWVWRRDSELNFDTLVHVEGNQPYLVHVDGSGPVNLSITGDVAFFTPTWVAYNYNLVGFSLTQAVTFSSFFAPADGELPVNKIFRLEANGDWVGVLDTDLMQPGEAYWIYADGPSDYVGPIAVRNDDASGLYFGAGPGENEVDDPDGGTGTILVSLAELTLRNETDVEQTVSLHKVAPSTSGPDVMTDDLRIYLMTPQLDSLDYAIGSQITDTPIATLPADETDTVTLGAHVNWSSGDRGRENLYRLVVGSQYFWLPMSAENDSLIDAEVGSDDPAYVGLWVGDVLLDRVSSLTETGNPVDATTSVAPLRILLHVDASGAVSLLSEVIVMQEKVVDADEEPDYVLVVNEEKIPLFEGIENRGNKRVGLRLESGAYDMPRKADIVTQAAIKDLVVDAGAAADPDNILESEVLTFINAQSLRPSDLVEDYYKSWTLDGGIGPLARVETNASQPLSLDAFHRSNPFRHAFHPQHGAGYGVERSFQLNFDANQPAGALTGDYQETISGLINDDITMAGRFELRRISRVGTLE</sequence>
<dbReference type="KEGG" id="puo:RZN69_20505"/>
<evidence type="ECO:0000313" key="2">
    <source>
        <dbReference type="Proteomes" id="UP001304300"/>
    </source>
</evidence>
<evidence type="ECO:0000313" key="1">
    <source>
        <dbReference type="EMBL" id="WOO41008.1"/>
    </source>
</evidence>
<organism evidence="1 2">
    <name type="scientific">Rubellicoccus peritrichatus</name>
    <dbReference type="NCBI Taxonomy" id="3080537"/>
    <lineage>
        <taxon>Bacteria</taxon>
        <taxon>Pseudomonadati</taxon>
        <taxon>Verrucomicrobiota</taxon>
        <taxon>Opitutia</taxon>
        <taxon>Puniceicoccales</taxon>
        <taxon>Cerasicoccaceae</taxon>
        <taxon>Rubellicoccus</taxon>
    </lineage>
</organism>
<gene>
    <name evidence="1" type="ORF">RZN69_20505</name>
</gene>
<name>A0AAQ3LCG3_9BACT</name>
<dbReference type="Proteomes" id="UP001304300">
    <property type="component" value="Chromosome"/>
</dbReference>
<reference evidence="1 2" key="1">
    <citation type="submission" date="2023-10" db="EMBL/GenBank/DDBJ databases">
        <title>Rubellicoccus peritrichatus gen. nov., sp. nov., isolated from an algae of coral reef tank.</title>
        <authorList>
            <person name="Luo J."/>
        </authorList>
    </citation>
    <scope>NUCLEOTIDE SEQUENCE [LARGE SCALE GENOMIC DNA]</scope>
    <source>
        <strain evidence="1 2">CR14</strain>
    </source>
</reference>